<protein>
    <submittedName>
        <fullName evidence="1">Uncharacterized protein</fullName>
    </submittedName>
</protein>
<dbReference type="InterPro" id="IPR013083">
    <property type="entry name" value="Znf_RING/FYVE/PHD"/>
</dbReference>
<name>A0ABD0NK70_CIRMR</name>
<organism evidence="1 2">
    <name type="scientific">Cirrhinus mrigala</name>
    <name type="common">Mrigala</name>
    <dbReference type="NCBI Taxonomy" id="683832"/>
    <lineage>
        <taxon>Eukaryota</taxon>
        <taxon>Metazoa</taxon>
        <taxon>Chordata</taxon>
        <taxon>Craniata</taxon>
        <taxon>Vertebrata</taxon>
        <taxon>Euteleostomi</taxon>
        <taxon>Actinopterygii</taxon>
        <taxon>Neopterygii</taxon>
        <taxon>Teleostei</taxon>
        <taxon>Ostariophysi</taxon>
        <taxon>Cypriniformes</taxon>
        <taxon>Cyprinidae</taxon>
        <taxon>Labeoninae</taxon>
        <taxon>Labeonini</taxon>
        <taxon>Cirrhinus</taxon>
    </lineage>
</organism>
<dbReference type="Gene3D" id="3.30.40.10">
    <property type="entry name" value="Zinc/RING finger domain, C3HC4 (zinc finger)"/>
    <property type="match status" value="1"/>
</dbReference>
<dbReference type="EMBL" id="JAMKFB020000022">
    <property type="protein sequence ID" value="KAL0161591.1"/>
    <property type="molecule type" value="Genomic_DNA"/>
</dbReference>
<dbReference type="AlphaFoldDB" id="A0ABD0NK70"/>
<comment type="caution">
    <text evidence="1">The sequence shown here is derived from an EMBL/GenBank/DDBJ whole genome shotgun (WGS) entry which is preliminary data.</text>
</comment>
<evidence type="ECO:0000313" key="1">
    <source>
        <dbReference type="EMBL" id="KAL0161591.1"/>
    </source>
</evidence>
<keyword evidence="2" id="KW-1185">Reference proteome</keyword>
<reference evidence="1 2" key="1">
    <citation type="submission" date="2024-05" db="EMBL/GenBank/DDBJ databases">
        <title>Genome sequencing and assembly of Indian major carp, Cirrhinus mrigala (Hamilton, 1822).</title>
        <authorList>
            <person name="Mohindra V."/>
            <person name="Chowdhury L.M."/>
            <person name="Lal K."/>
            <person name="Jena J.K."/>
        </authorList>
    </citation>
    <scope>NUCLEOTIDE SEQUENCE [LARGE SCALE GENOMIC DNA]</scope>
    <source>
        <strain evidence="1">CM1030</strain>
        <tissue evidence="1">Blood</tissue>
    </source>
</reference>
<accession>A0ABD0NK70</accession>
<dbReference type="Proteomes" id="UP001529510">
    <property type="component" value="Unassembled WGS sequence"/>
</dbReference>
<gene>
    <name evidence="1" type="ORF">M9458_045316</name>
</gene>
<sequence>ECLQRSFKAEVYTCPACRHDLGKNYQMTVNKPLQAILTQLFPGYSSGRC</sequence>
<evidence type="ECO:0000313" key="2">
    <source>
        <dbReference type="Proteomes" id="UP001529510"/>
    </source>
</evidence>
<proteinExistence type="predicted"/>
<feature type="non-terminal residue" evidence="1">
    <location>
        <position position="1"/>
    </location>
</feature>